<dbReference type="PROSITE" id="PS51257">
    <property type="entry name" value="PROKAR_LIPOPROTEIN"/>
    <property type="match status" value="1"/>
</dbReference>
<proteinExistence type="predicted"/>
<dbReference type="EMBL" id="FNXF01000005">
    <property type="protein sequence ID" value="SEH84092.1"/>
    <property type="molecule type" value="Genomic_DNA"/>
</dbReference>
<accession>A0A1H6L794</accession>
<evidence type="ECO:0008006" key="3">
    <source>
        <dbReference type="Google" id="ProtNLM"/>
    </source>
</evidence>
<dbReference type="Proteomes" id="UP000199371">
    <property type="component" value="Unassembled WGS sequence"/>
</dbReference>
<dbReference type="RefSeq" id="WP_092792315.1">
    <property type="nucleotide sequence ID" value="NZ_FNXF01000005.1"/>
</dbReference>
<dbReference type="OrthoDB" id="7018117at2"/>
<organism evidence="1 2">
    <name type="scientific">Rheinheimera pacifica</name>
    <dbReference type="NCBI Taxonomy" id="173990"/>
    <lineage>
        <taxon>Bacteria</taxon>
        <taxon>Pseudomonadati</taxon>
        <taxon>Pseudomonadota</taxon>
        <taxon>Gammaproteobacteria</taxon>
        <taxon>Chromatiales</taxon>
        <taxon>Chromatiaceae</taxon>
        <taxon>Rheinheimera</taxon>
    </lineage>
</organism>
<dbReference type="AlphaFoldDB" id="A0A1H6L794"/>
<protein>
    <recommendedName>
        <fullName evidence="3">Lipoprotein</fullName>
    </recommendedName>
</protein>
<name>A0A1H6L794_9GAMM</name>
<keyword evidence="2" id="KW-1185">Reference proteome</keyword>
<evidence type="ECO:0000313" key="2">
    <source>
        <dbReference type="Proteomes" id="UP000199371"/>
    </source>
</evidence>
<gene>
    <name evidence="1" type="ORF">SAMN05660691_01712</name>
</gene>
<evidence type="ECO:0000313" key="1">
    <source>
        <dbReference type="EMBL" id="SEH84092.1"/>
    </source>
</evidence>
<reference evidence="2" key="1">
    <citation type="submission" date="2016-10" db="EMBL/GenBank/DDBJ databases">
        <authorList>
            <person name="Varghese N."/>
            <person name="Submissions S."/>
        </authorList>
    </citation>
    <scope>NUCLEOTIDE SEQUENCE [LARGE SCALE GENOMIC DNA]</scope>
    <source>
        <strain evidence="2">DSM 17616</strain>
    </source>
</reference>
<sequence length="198" mass="21978">MKKLSLMTFIFIGLTACSQSGNPTEEKIRAALADKVNKKGCASSVLFKEFPIPKSQQTNNNQRIIQPFINVGLIEDSGDAYLLTEQGRSAYDQNASGFCYTDQYTISDISVVKKEMESDLPSALSGAWYVTFKVSPQNVDDWVKTPEIIQAASRASVEDVTKIHSFTVRLATKHGEEQLIVADPRFSFSPGIHFNMGW</sequence>